<evidence type="ECO:0008006" key="6">
    <source>
        <dbReference type="Google" id="ProtNLM"/>
    </source>
</evidence>
<reference evidence="5" key="1">
    <citation type="journal article" date="2020" name="Genome Biol.">
        <title>Gamete binning: chromosome-level and haplotype-resolved genome assembly enabled by high-throughput single-cell sequencing of gamete genomes.</title>
        <authorList>
            <person name="Campoy J.A."/>
            <person name="Sun H."/>
            <person name="Goel M."/>
            <person name="Jiao W.-B."/>
            <person name="Folz-Donahue K."/>
            <person name="Wang N."/>
            <person name="Rubio M."/>
            <person name="Liu C."/>
            <person name="Kukat C."/>
            <person name="Ruiz D."/>
            <person name="Huettel B."/>
            <person name="Schneeberger K."/>
        </authorList>
    </citation>
    <scope>NUCLEOTIDE SEQUENCE [LARGE SCALE GENOMIC DNA]</scope>
    <source>
        <strain evidence="5">cv. Rojo Pasion</strain>
    </source>
</reference>
<dbReference type="AlphaFoldDB" id="A0A6J5XAF1"/>
<dbReference type="EMBL" id="CAEKDK010000004">
    <property type="protein sequence ID" value="CAB4278477.1"/>
    <property type="molecule type" value="Genomic_DNA"/>
</dbReference>
<sequence length="351" mass="38948">MSSVSLSSVMALAADRSINQHENLDKRKYNNNHSNNNYQGHGRGRGRGRGCYQIVTETGVMQHENSSSANYSHQVSSDNRPPLLPTPVQQQNYQFSVIFQQCKKVGHTSRVCPKRGNFAYLAETNSAAVSSPSHSVTNWGIDSGATHHMTSDPSSLSNANKTGKVLLTGNSYGDLYYIHTSPQISEKLVFYGERATQDVWHARLGHPSYSPTTSPDAASNHEPISPPLFFPNTSSTISTSLDYSPMHTKFGSLQQLIYGTSPHPLPHSLTASLQVPLSFEPATYKEASQYSHWQTAMKDEYDALIRNDTWSLVPVTQGMNIIGCKWVYKVKRKADVLIERHKARLVAQGYC</sequence>
<evidence type="ECO:0000313" key="4">
    <source>
        <dbReference type="Proteomes" id="UP000507222"/>
    </source>
</evidence>
<reference evidence="3 4" key="2">
    <citation type="submission" date="2020-05" db="EMBL/GenBank/DDBJ databases">
        <authorList>
            <person name="Campoy J."/>
            <person name="Schneeberger K."/>
            <person name="Spophaly S."/>
        </authorList>
    </citation>
    <scope>NUCLEOTIDE SEQUENCE [LARGE SCALE GENOMIC DNA]</scope>
    <source>
        <strain evidence="3">PruArmRojPasFocal</strain>
    </source>
</reference>
<proteinExistence type="predicted"/>
<feature type="region of interest" description="Disordered" evidence="1">
    <location>
        <begin position="18"/>
        <end position="49"/>
    </location>
</feature>
<protein>
    <recommendedName>
        <fullName evidence="6">Reverse transcriptase Ty1/copia-type domain-containing protein</fullName>
    </recommendedName>
</protein>
<evidence type="ECO:0000313" key="5">
    <source>
        <dbReference type="Proteomes" id="UP000507245"/>
    </source>
</evidence>
<feature type="compositionally biased region" description="Basic and acidic residues" evidence="1">
    <location>
        <begin position="18"/>
        <end position="28"/>
    </location>
</feature>
<accession>A0A6J5XAF1</accession>
<gene>
    <name evidence="2" type="ORF">CURHAP_LOCUS29478</name>
    <name evidence="3" type="ORF">ORAREDHAP_LOCUS29115</name>
</gene>
<name>A0A6J5XAF1_PRUAR</name>
<evidence type="ECO:0000256" key="1">
    <source>
        <dbReference type="SAM" id="MobiDB-lite"/>
    </source>
</evidence>
<keyword evidence="5" id="KW-1185">Reference proteome</keyword>
<dbReference type="OrthoDB" id="1193898at2759"/>
<evidence type="ECO:0000313" key="2">
    <source>
        <dbReference type="EMBL" id="CAB4278477.1"/>
    </source>
</evidence>
<evidence type="ECO:0000313" key="3">
    <source>
        <dbReference type="EMBL" id="CAB4308885.1"/>
    </source>
</evidence>
<organism evidence="3 5">
    <name type="scientific">Prunus armeniaca</name>
    <name type="common">Apricot</name>
    <name type="synonym">Armeniaca vulgaris</name>
    <dbReference type="NCBI Taxonomy" id="36596"/>
    <lineage>
        <taxon>Eukaryota</taxon>
        <taxon>Viridiplantae</taxon>
        <taxon>Streptophyta</taxon>
        <taxon>Embryophyta</taxon>
        <taxon>Tracheophyta</taxon>
        <taxon>Spermatophyta</taxon>
        <taxon>Magnoliopsida</taxon>
        <taxon>eudicotyledons</taxon>
        <taxon>Gunneridae</taxon>
        <taxon>Pentapetalae</taxon>
        <taxon>rosids</taxon>
        <taxon>fabids</taxon>
        <taxon>Rosales</taxon>
        <taxon>Rosaceae</taxon>
        <taxon>Amygdaloideae</taxon>
        <taxon>Amygdaleae</taxon>
        <taxon>Prunus</taxon>
    </lineage>
</organism>
<dbReference type="Proteomes" id="UP000507245">
    <property type="component" value="Unassembled WGS sequence"/>
</dbReference>
<dbReference type="Proteomes" id="UP000507222">
    <property type="component" value="Unassembled WGS sequence"/>
</dbReference>
<dbReference type="EMBL" id="CAEKKB010000004">
    <property type="protein sequence ID" value="CAB4308885.1"/>
    <property type="molecule type" value="Genomic_DNA"/>
</dbReference>